<keyword evidence="3" id="KW-0677">Repeat</keyword>
<dbReference type="GO" id="GO:0005730">
    <property type="term" value="C:nucleolus"/>
    <property type="evidence" value="ECO:0007669"/>
    <property type="project" value="TreeGrafter"/>
</dbReference>
<organism evidence="12">
    <name type="scientific">Cryptococcus bacillisporus CA1280</name>
    <dbReference type="NCBI Taxonomy" id="1296109"/>
    <lineage>
        <taxon>Eukaryota</taxon>
        <taxon>Fungi</taxon>
        <taxon>Dikarya</taxon>
        <taxon>Basidiomycota</taxon>
        <taxon>Agaricomycotina</taxon>
        <taxon>Tremellomycetes</taxon>
        <taxon>Tremellales</taxon>
        <taxon>Cryptococcaceae</taxon>
        <taxon>Cryptococcus</taxon>
        <taxon>Cryptococcus gattii species complex</taxon>
    </lineage>
</organism>
<evidence type="ECO:0000256" key="2">
    <source>
        <dbReference type="ARBA" id="ARBA00022723"/>
    </source>
</evidence>
<dbReference type="GO" id="GO:0008270">
    <property type="term" value="F:zinc ion binding"/>
    <property type="evidence" value="ECO:0007669"/>
    <property type="project" value="UniProtKB-KW"/>
</dbReference>
<dbReference type="GO" id="GO:0006364">
    <property type="term" value="P:rRNA processing"/>
    <property type="evidence" value="ECO:0007669"/>
    <property type="project" value="TreeGrafter"/>
</dbReference>
<dbReference type="GO" id="GO:0003677">
    <property type="term" value="F:DNA binding"/>
    <property type="evidence" value="ECO:0007669"/>
    <property type="project" value="InterPro"/>
</dbReference>
<evidence type="ECO:0000256" key="3">
    <source>
        <dbReference type="ARBA" id="ARBA00022737"/>
    </source>
</evidence>
<dbReference type="AlphaFoldDB" id="A0A0D0VGC2"/>
<evidence type="ECO:0000256" key="8">
    <source>
        <dbReference type="PROSITE-ProRule" id="PRU01145"/>
    </source>
</evidence>
<evidence type="ECO:0000256" key="9">
    <source>
        <dbReference type="SAM" id="Coils"/>
    </source>
</evidence>
<dbReference type="InterPro" id="IPR036236">
    <property type="entry name" value="Znf_C2H2_sf"/>
</dbReference>
<evidence type="ECO:0000256" key="4">
    <source>
        <dbReference type="ARBA" id="ARBA00022771"/>
    </source>
</evidence>
<feature type="compositionally biased region" description="Basic and acidic residues" evidence="10">
    <location>
        <begin position="174"/>
        <end position="185"/>
    </location>
</feature>
<protein>
    <submittedName>
        <fullName evidence="12">Cell growth-regulating nucleolar protein</fullName>
    </submittedName>
</protein>
<proteinExistence type="inferred from homology"/>
<keyword evidence="6" id="KW-0539">Nucleus</keyword>
<dbReference type="GO" id="GO:0000122">
    <property type="term" value="P:negative regulation of transcription by RNA polymerase II"/>
    <property type="evidence" value="ECO:0007669"/>
    <property type="project" value="TreeGrafter"/>
</dbReference>
<feature type="compositionally biased region" description="Polar residues" evidence="10">
    <location>
        <begin position="96"/>
        <end position="105"/>
    </location>
</feature>
<dbReference type="PROSITE" id="PS51804">
    <property type="entry name" value="ZF_C2HC_LYAR"/>
    <property type="match status" value="1"/>
</dbReference>
<feature type="compositionally biased region" description="Gly residues" evidence="10">
    <location>
        <begin position="119"/>
        <end position="132"/>
    </location>
</feature>
<name>A0A0D0VGC2_CRYGA</name>
<dbReference type="PROSITE" id="PS50157">
    <property type="entry name" value="ZINC_FINGER_C2H2_2"/>
    <property type="match status" value="1"/>
</dbReference>
<dbReference type="HOGENOM" id="CLU_047442_0_0_1"/>
<feature type="compositionally biased region" description="Basic and acidic residues" evidence="10">
    <location>
        <begin position="220"/>
        <end position="231"/>
    </location>
</feature>
<dbReference type="SUPFAM" id="SSF57667">
    <property type="entry name" value="beta-beta-alpha zinc fingers"/>
    <property type="match status" value="2"/>
</dbReference>
<evidence type="ECO:0000256" key="6">
    <source>
        <dbReference type="ARBA" id="ARBA00023242"/>
    </source>
</evidence>
<accession>A0A0D0VGC2</accession>
<evidence type="ECO:0000259" key="11">
    <source>
        <dbReference type="PROSITE" id="PS50157"/>
    </source>
</evidence>
<comment type="similarity">
    <text evidence="7">Belongs to the UPF0743 family.</text>
</comment>
<evidence type="ECO:0000256" key="5">
    <source>
        <dbReference type="ARBA" id="ARBA00022833"/>
    </source>
</evidence>
<keyword evidence="5" id="KW-0862">Zinc</keyword>
<keyword evidence="2" id="KW-0479">Metal-binding</keyword>
<dbReference type="InterPro" id="IPR013087">
    <property type="entry name" value="Znf_C2H2_type"/>
</dbReference>
<dbReference type="PANTHER" id="PTHR13100">
    <property type="entry name" value="CELL GROWTH-REGULATING NUCLEOLAR PROTEIN LYAR"/>
    <property type="match status" value="1"/>
</dbReference>
<dbReference type="EMBL" id="KN847983">
    <property type="protein sequence ID" value="KIR46486.1"/>
    <property type="molecule type" value="Genomic_DNA"/>
</dbReference>
<dbReference type="Pfam" id="PF08790">
    <property type="entry name" value="zf-LYAR"/>
    <property type="match status" value="1"/>
</dbReference>
<evidence type="ECO:0000256" key="7">
    <source>
        <dbReference type="ARBA" id="ARBA00061084"/>
    </source>
</evidence>
<dbReference type="Gene3D" id="3.30.1490.490">
    <property type="match status" value="1"/>
</dbReference>
<feature type="domain" description="C2H2-type" evidence="11">
    <location>
        <begin position="29"/>
        <end position="57"/>
    </location>
</feature>
<gene>
    <name evidence="12" type="ORF">I312_03973</name>
</gene>
<keyword evidence="4 8" id="KW-0863">Zinc-finger</keyword>
<evidence type="ECO:0000256" key="10">
    <source>
        <dbReference type="SAM" id="MobiDB-lite"/>
    </source>
</evidence>
<comment type="subcellular location">
    <subcellularLocation>
        <location evidence="1">Nucleus</location>
    </subcellularLocation>
</comment>
<feature type="compositionally biased region" description="Low complexity" evidence="10">
    <location>
        <begin position="241"/>
        <end position="251"/>
    </location>
</feature>
<dbReference type="FunFam" id="3.30.1490.490:FF:000001">
    <property type="entry name" value="cell growth-regulating nucleolar protein-like"/>
    <property type="match status" value="1"/>
</dbReference>
<keyword evidence="9" id="KW-0175">Coiled coil</keyword>
<dbReference type="OrthoDB" id="21474at2759"/>
<evidence type="ECO:0000313" key="12">
    <source>
        <dbReference type="EMBL" id="KIR46486.1"/>
    </source>
</evidence>
<sequence length="310" mass="34091">MVSFQCDACADTVKKPKLDQHRSRCFASFTCLDCSKTFKNPSEYKGHTSCISEAEKYQGALYKGSKKEQTRSQPQSLTPVSEAEPVASAPSIHPSRLQQMTSSSSDNHRGGFQDRGNRGMRGGRGGRGGYQNRGGFNPNGGERSYASAMNKLESAVGMRSWGSPAVTETASENVEVREEPGEKKDEKKRKKKGDKGGTGSRANSKNARSEEPSSAPPETLEPKSKKRKIDDTDIVDDLENPSPAASIEPISSKTIKRLKKRLSKLEEKKEMSLRELVDSLQKDEKKAVEAAEIMRGIKISFRDGSWVLNV</sequence>
<dbReference type="InterPro" id="IPR014898">
    <property type="entry name" value="Znf_C2H2_LYAR"/>
</dbReference>
<feature type="region of interest" description="Disordered" evidence="10">
    <location>
        <begin position="61"/>
        <end position="251"/>
    </location>
</feature>
<evidence type="ECO:0000256" key="1">
    <source>
        <dbReference type="ARBA" id="ARBA00004123"/>
    </source>
</evidence>
<dbReference type="InterPro" id="IPR039999">
    <property type="entry name" value="LYAR"/>
</dbReference>
<dbReference type="PANTHER" id="PTHR13100:SF10">
    <property type="entry name" value="CELL GROWTH-REGULATING NUCLEOLAR PROTEIN"/>
    <property type="match status" value="1"/>
</dbReference>
<feature type="compositionally biased region" description="Basic and acidic residues" evidence="10">
    <location>
        <begin position="106"/>
        <end position="117"/>
    </location>
</feature>
<reference evidence="12" key="1">
    <citation type="submission" date="2015-01" db="EMBL/GenBank/DDBJ databases">
        <title>The Genome Sequence of Cryptococcus gattii CA1280.</title>
        <authorList>
            <consortium name="The Broad Institute Genomics Platform"/>
            <person name="Cuomo C."/>
            <person name="Litvintseva A."/>
            <person name="Chen Y."/>
            <person name="Heitman J."/>
            <person name="Sun S."/>
            <person name="Springer D."/>
            <person name="Dromer F."/>
            <person name="Young S."/>
            <person name="Zeng Q."/>
            <person name="Gargeya S."/>
            <person name="Abouelleil A."/>
            <person name="Alvarado L."/>
            <person name="Chapman S.B."/>
            <person name="Gainer-Dewar J."/>
            <person name="Goldberg J."/>
            <person name="Griggs A."/>
            <person name="Gujja S."/>
            <person name="Hansen M."/>
            <person name="Howarth C."/>
            <person name="Imamovic A."/>
            <person name="Larimer J."/>
            <person name="Murphy C."/>
            <person name="Naylor J."/>
            <person name="Pearson M."/>
            <person name="Priest M."/>
            <person name="Roberts A."/>
            <person name="Saif S."/>
            <person name="Shea T."/>
            <person name="Sykes S."/>
            <person name="Wortman J."/>
            <person name="Nusbaum C."/>
            <person name="Birren B."/>
        </authorList>
    </citation>
    <scope>NUCLEOTIDE SEQUENCE [LARGE SCALE GENOMIC DNA]</scope>
    <source>
        <strain evidence="12">CA1280</strain>
    </source>
</reference>
<feature type="coiled-coil region" evidence="9">
    <location>
        <begin position="255"/>
        <end position="282"/>
    </location>
</feature>